<gene>
    <name evidence="5" type="ORF">H6G83_04340</name>
</gene>
<dbReference type="RefSeq" id="WP_190467496.1">
    <property type="nucleotide sequence ID" value="NZ_JACJSG010000004.1"/>
</dbReference>
<dbReference type="NCBIfam" id="TIGR01965">
    <property type="entry name" value="VCBS_repeat"/>
    <property type="match status" value="1"/>
</dbReference>
<evidence type="ECO:0000259" key="4">
    <source>
        <dbReference type="Pfam" id="PF03160"/>
    </source>
</evidence>
<dbReference type="InterPro" id="IPR010221">
    <property type="entry name" value="VCBS_dom"/>
</dbReference>
<keyword evidence="3" id="KW-0106">Calcium</keyword>
<reference evidence="5 6" key="1">
    <citation type="journal article" date="2020" name="ISME J.">
        <title>Comparative genomics reveals insights into cyanobacterial evolution and habitat adaptation.</title>
        <authorList>
            <person name="Chen M.Y."/>
            <person name="Teng W.K."/>
            <person name="Zhao L."/>
            <person name="Hu C.X."/>
            <person name="Zhou Y.K."/>
            <person name="Han B.P."/>
            <person name="Song L.R."/>
            <person name="Shu W.S."/>
        </authorList>
    </citation>
    <scope>NUCLEOTIDE SEQUENCE [LARGE SCALE GENOMIC DNA]</scope>
    <source>
        <strain evidence="5 6">FACHB-119</strain>
    </source>
</reference>
<comment type="caution">
    <text evidence="5">The sequence shown here is derived from an EMBL/GenBank/DDBJ whole genome shotgun (WGS) entry which is preliminary data.</text>
</comment>
<accession>A0ABR8CY46</accession>
<evidence type="ECO:0000313" key="5">
    <source>
        <dbReference type="EMBL" id="MBD2499854.1"/>
    </source>
</evidence>
<keyword evidence="2" id="KW-0677">Repeat</keyword>
<evidence type="ECO:0000313" key="6">
    <source>
        <dbReference type="Proteomes" id="UP000661112"/>
    </source>
</evidence>
<dbReference type="InterPro" id="IPR038081">
    <property type="entry name" value="CalX-like_sf"/>
</dbReference>
<keyword evidence="1" id="KW-0732">Signal</keyword>
<dbReference type="Pfam" id="PF03160">
    <property type="entry name" value="Calx-beta"/>
    <property type="match status" value="1"/>
</dbReference>
<dbReference type="EMBL" id="JACJSG010000004">
    <property type="protein sequence ID" value="MBD2499854.1"/>
    <property type="molecule type" value="Genomic_DNA"/>
</dbReference>
<dbReference type="SUPFAM" id="SSF141072">
    <property type="entry name" value="CalX-like"/>
    <property type="match status" value="1"/>
</dbReference>
<protein>
    <recommendedName>
        <fullName evidence="4">Calx-beta domain-containing protein</fullName>
    </recommendedName>
</protein>
<organism evidence="5 6">
    <name type="scientific">Anabaena azotica FACHB-119</name>
    <dbReference type="NCBI Taxonomy" id="947527"/>
    <lineage>
        <taxon>Bacteria</taxon>
        <taxon>Bacillati</taxon>
        <taxon>Cyanobacteriota</taxon>
        <taxon>Cyanophyceae</taxon>
        <taxon>Nostocales</taxon>
        <taxon>Nostocaceae</taxon>
        <taxon>Anabaena</taxon>
        <taxon>Anabaena azotica</taxon>
    </lineage>
</organism>
<evidence type="ECO:0000256" key="1">
    <source>
        <dbReference type="ARBA" id="ARBA00022729"/>
    </source>
</evidence>
<dbReference type="Proteomes" id="UP000661112">
    <property type="component" value="Unassembled WGS sequence"/>
</dbReference>
<keyword evidence="6" id="KW-1185">Reference proteome</keyword>
<sequence>MSGILQFSKPIYTITESGKWVGDAVTVIRTDGSEGEVSVKVTGKTESATVGKDVEKISQVLTWADGDTEPKLVDIKPVLDKYEEGEEFLSLTLGSIKKAKYASVKTCQLVIIDEKQYAVTDVLKIYPPSQQPPINPINGYRWTQLNNQGNPIENWHFRDEWNYWLSDPYFFSNQLRDINADKIIPFVSFIDIVDGGNPQEIFVDTLSYNLRIYDGTAPAGTKWVAKVLKNGTTFVNFLDTTSNVILNNANQNVEFTNFSFQYSTGELNAWKLEKGETLDLQFNRIGEIPKIDFTYSLKYRKVMRASNPSIYGM</sequence>
<dbReference type="InterPro" id="IPR003644">
    <property type="entry name" value="Calx_beta"/>
</dbReference>
<evidence type="ECO:0000256" key="3">
    <source>
        <dbReference type="ARBA" id="ARBA00022837"/>
    </source>
</evidence>
<dbReference type="Gene3D" id="2.60.40.2030">
    <property type="match status" value="1"/>
</dbReference>
<name>A0ABR8CY46_9NOST</name>
<proteinExistence type="predicted"/>
<evidence type="ECO:0000256" key="2">
    <source>
        <dbReference type="ARBA" id="ARBA00022737"/>
    </source>
</evidence>
<feature type="domain" description="Calx-beta" evidence="4">
    <location>
        <begin position="3"/>
        <end position="113"/>
    </location>
</feature>